<evidence type="ECO:0000313" key="3">
    <source>
        <dbReference type="Proteomes" id="UP001187192"/>
    </source>
</evidence>
<comment type="caution">
    <text evidence="2">The sequence shown here is derived from an EMBL/GenBank/DDBJ whole genome shotgun (WGS) entry which is preliminary data.</text>
</comment>
<keyword evidence="3" id="KW-1185">Reference proteome</keyword>
<feature type="region of interest" description="Disordered" evidence="1">
    <location>
        <begin position="391"/>
        <end position="424"/>
    </location>
</feature>
<organism evidence="2 3">
    <name type="scientific">Ficus carica</name>
    <name type="common">Common fig</name>
    <dbReference type="NCBI Taxonomy" id="3494"/>
    <lineage>
        <taxon>Eukaryota</taxon>
        <taxon>Viridiplantae</taxon>
        <taxon>Streptophyta</taxon>
        <taxon>Embryophyta</taxon>
        <taxon>Tracheophyta</taxon>
        <taxon>Spermatophyta</taxon>
        <taxon>Magnoliopsida</taxon>
        <taxon>eudicotyledons</taxon>
        <taxon>Gunneridae</taxon>
        <taxon>Pentapetalae</taxon>
        <taxon>rosids</taxon>
        <taxon>fabids</taxon>
        <taxon>Rosales</taxon>
        <taxon>Moraceae</taxon>
        <taxon>Ficeae</taxon>
        <taxon>Ficus</taxon>
    </lineage>
</organism>
<evidence type="ECO:0000256" key="1">
    <source>
        <dbReference type="SAM" id="MobiDB-lite"/>
    </source>
</evidence>
<dbReference type="EMBL" id="BTGU01002095">
    <property type="protein sequence ID" value="GMN33957.1"/>
    <property type="molecule type" value="Genomic_DNA"/>
</dbReference>
<dbReference type="AlphaFoldDB" id="A0AA88CXV6"/>
<protein>
    <submittedName>
        <fullName evidence="2">Uncharacterized protein</fullName>
    </submittedName>
</protein>
<name>A0AA88CXV6_FICCA</name>
<sequence>MCGRCCLWSTFGHITHFGTHTCACMAGSLTSLGEQVLPWPVIRSLGKQAFLLDDVGNVMQARWGRLDEVSNLPAVLDARLWRDDIADCEMWDGHRHGTVLDIADMMYAMMYAKMYVKVMVRLRYDYEHDYGLPVSYRPALGKVGLWFELEMDWPPQPLHSCAPVFVGVADIIVVLAERKLTSYVYAVGGSLQSWYQNGFLQSDFTVCLPSPPSLVSDMDPARVDEDRDAVASFYESHPLLFDGTRRTVSLAAWLYDMELIFRTSHIEARLQEAMLPHISQDIVSPGMQALLILRNGLPPQIRQYVAPMPDMTVGHIIDDIMEAEIVAHAMQADAYMDDHQVPVDDVGMREPLFEARPVFPEDPIPVVPLQEVLAPEAEVEVEADYQDAADDIVAPEDQPEDPPVIDISSDDEDDGVEHEPGYGGWLDKIVEFEDDPEEILFDDGDWDVDSDASSVVTIEYID</sequence>
<accession>A0AA88CXV6</accession>
<gene>
    <name evidence="2" type="ORF">TIFTF001_041974</name>
</gene>
<dbReference type="Proteomes" id="UP001187192">
    <property type="component" value="Unassembled WGS sequence"/>
</dbReference>
<evidence type="ECO:0000313" key="2">
    <source>
        <dbReference type="EMBL" id="GMN33957.1"/>
    </source>
</evidence>
<reference evidence="2" key="1">
    <citation type="submission" date="2023-07" db="EMBL/GenBank/DDBJ databases">
        <title>draft genome sequence of fig (Ficus carica).</title>
        <authorList>
            <person name="Takahashi T."/>
            <person name="Nishimura K."/>
        </authorList>
    </citation>
    <scope>NUCLEOTIDE SEQUENCE</scope>
</reference>
<feature type="compositionally biased region" description="Acidic residues" evidence="1">
    <location>
        <begin position="391"/>
        <end position="400"/>
    </location>
</feature>
<proteinExistence type="predicted"/>